<dbReference type="Gene3D" id="1.10.10.10">
    <property type="entry name" value="Winged helix-like DNA-binding domain superfamily/Winged helix DNA-binding domain"/>
    <property type="match status" value="1"/>
</dbReference>
<feature type="domain" description="HTH marR-type" evidence="1">
    <location>
        <begin position="23"/>
        <end position="156"/>
    </location>
</feature>
<dbReference type="SMART" id="SM00347">
    <property type="entry name" value="HTH_MARR"/>
    <property type="match status" value="1"/>
</dbReference>
<dbReference type="PANTHER" id="PTHR33164">
    <property type="entry name" value="TRANSCRIPTIONAL REGULATOR, MARR FAMILY"/>
    <property type="match status" value="1"/>
</dbReference>
<dbReference type="InterPro" id="IPR039422">
    <property type="entry name" value="MarR/SlyA-like"/>
</dbReference>
<dbReference type="Proteomes" id="UP000037660">
    <property type="component" value="Unassembled WGS sequence"/>
</dbReference>
<dbReference type="GO" id="GO:0003700">
    <property type="term" value="F:DNA-binding transcription factor activity"/>
    <property type="evidence" value="ECO:0007669"/>
    <property type="project" value="InterPro"/>
</dbReference>
<evidence type="ECO:0000313" key="2">
    <source>
        <dbReference type="EMBL" id="GAP37797.1"/>
    </source>
</evidence>
<dbReference type="GO" id="GO:0006950">
    <property type="term" value="P:response to stress"/>
    <property type="evidence" value="ECO:0007669"/>
    <property type="project" value="TreeGrafter"/>
</dbReference>
<dbReference type="STRING" id="1547922.ISF6_3742"/>
<dbReference type="InterPro" id="IPR036388">
    <property type="entry name" value="WH-like_DNA-bd_sf"/>
</dbReference>
<evidence type="ECO:0000259" key="1">
    <source>
        <dbReference type="PROSITE" id="PS50995"/>
    </source>
</evidence>
<dbReference type="InterPro" id="IPR036390">
    <property type="entry name" value="WH_DNA-bd_sf"/>
</dbReference>
<organism evidence="2 3">
    <name type="scientific">Piscinibacter sakaiensis</name>
    <name type="common">Ideonella sakaiensis</name>
    <dbReference type="NCBI Taxonomy" id="1547922"/>
    <lineage>
        <taxon>Bacteria</taxon>
        <taxon>Pseudomonadati</taxon>
        <taxon>Pseudomonadota</taxon>
        <taxon>Betaproteobacteria</taxon>
        <taxon>Burkholderiales</taxon>
        <taxon>Sphaerotilaceae</taxon>
        <taxon>Piscinibacter</taxon>
    </lineage>
</organism>
<evidence type="ECO:0000313" key="3">
    <source>
        <dbReference type="Proteomes" id="UP000037660"/>
    </source>
</evidence>
<gene>
    <name evidence="2" type="ORF">ISF6_3742</name>
</gene>
<reference evidence="2 3" key="2">
    <citation type="journal article" date="2016" name="Science">
        <title>A bacterium that degrades and assimilates poly(ethylene terephthalate).</title>
        <authorList>
            <person name="Yoshida S."/>
            <person name="Hiraga K."/>
            <person name="Takehana T."/>
            <person name="Taniguchi I."/>
            <person name="Yamaji H."/>
            <person name="Maeda Y."/>
            <person name="Toyohara K."/>
            <person name="Miyamoto K."/>
            <person name="Kimura Y."/>
            <person name="Oda K."/>
        </authorList>
    </citation>
    <scope>NUCLEOTIDE SEQUENCE [LARGE SCALE GENOMIC DNA]</scope>
    <source>
        <strain evidence="3">NBRC 110686 / TISTR 2288 / 201-F6</strain>
    </source>
</reference>
<dbReference type="Pfam" id="PF12802">
    <property type="entry name" value="MarR_2"/>
    <property type="match status" value="1"/>
</dbReference>
<sequence>MTSPTPAADESTPRGGLGEGAIHRLLGYRLAQAAVVTTHAFEREVGEPLGLRPVEFTILQLVHENPHAGPSHLSKALDISRPGVKQWLDRLEARQLLRRAPHETDGRAHRLALTREGARLLATAVERLLQADEALLAGLSTGEQHLLIELLKKVARLDEARPRG</sequence>
<name>A0A0K8P573_PISS1</name>
<dbReference type="AlphaFoldDB" id="A0A0K8P573"/>
<protein>
    <submittedName>
        <fullName evidence="2">Transcriptional regulator, MarR family</fullName>
    </submittedName>
</protein>
<dbReference type="PRINTS" id="PR00598">
    <property type="entry name" value="HTHMARR"/>
</dbReference>
<comment type="caution">
    <text evidence="2">The sequence shown here is derived from an EMBL/GenBank/DDBJ whole genome shotgun (WGS) entry which is preliminary data.</text>
</comment>
<dbReference type="SUPFAM" id="SSF46785">
    <property type="entry name" value="Winged helix' DNA-binding domain"/>
    <property type="match status" value="1"/>
</dbReference>
<dbReference type="EMBL" id="BBYR01000059">
    <property type="protein sequence ID" value="GAP37797.1"/>
    <property type="molecule type" value="Genomic_DNA"/>
</dbReference>
<dbReference type="RefSeq" id="WP_054021713.1">
    <property type="nucleotide sequence ID" value="NZ_BBYR01000059.1"/>
</dbReference>
<reference evidence="3" key="1">
    <citation type="submission" date="2015-07" db="EMBL/GenBank/DDBJ databases">
        <title>Discovery of a poly(ethylene terephthalate assimilation.</title>
        <authorList>
            <person name="Yoshida S."/>
            <person name="Hiraga K."/>
            <person name="Takehana T."/>
            <person name="Taniguchi I."/>
            <person name="Yamaji H."/>
            <person name="Maeda Y."/>
            <person name="Toyohara K."/>
            <person name="Miyamoto K."/>
            <person name="Kimura Y."/>
            <person name="Oda K."/>
        </authorList>
    </citation>
    <scope>NUCLEOTIDE SEQUENCE [LARGE SCALE GENOMIC DNA]</scope>
    <source>
        <strain evidence="3">NBRC 110686 / TISTR 2288 / 201-F6</strain>
    </source>
</reference>
<dbReference type="PANTHER" id="PTHR33164:SF43">
    <property type="entry name" value="HTH-TYPE TRANSCRIPTIONAL REPRESSOR YETL"/>
    <property type="match status" value="1"/>
</dbReference>
<dbReference type="OrthoDB" id="9806864at2"/>
<proteinExistence type="predicted"/>
<accession>A0A0K8P573</accession>
<keyword evidence="3" id="KW-1185">Reference proteome</keyword>
<dbReference type="PROSITE" id="PS50995">
    <property type="entry name" value="HTH_MARR_2"/>
    <property type="match status" value="1"/>
</dbReference>
<dbReference type="InterPro" id="IPR000835">
    <property type="entry name" value="HTH_MarR-typ"/>
</dbReference>